<evidence type="ECO:0000313" key="2">
    <source>
        <dbReference type="EMBL" id="BBM47064.1"/>
    </source>
</evidence>
<dbReference type="Pfam" id="PF09820">
    <property type="entry name" value="AAA-ATPase_like"/>
    <property type="match status" value="1"/>
</dbReference>
<dbReference type="Proteomes" id="UP000321397">
    <property type="component" value="Chromosome"/>
</dbReference>
<feature type="domain" description="AAA-ATPase-like" evidence="1">
    <location>
        <begin position="5"/>
        <end position="226"/>
    </location>
</feature>
<dbReference type="InterPro" id="IPR012547">
    <property type="entry name" value="PDDEXK_9"/>
</dbReference>
<gene>
    <name evidence="2" type="ORF">JMUB3933_0564</name>
</gene>
<dbReference type="PANTHER" id="PTHR34825:SF1">
    <property type="entry name" value="AAA-ATPASE-LIKE DOMAIN-CONTAINING PROTEIN"/>
    <property type="match status" value="1"/>
</dbReference>
<evidence type="ECO:0000313" key="3">
    <source>
        <dbReference type="Proteomes" id="UP000321397"/>
    </source>
</evidence>
<accession>A0A510K670</accession>
<protein>
    <recommendedName>
        <fullName evidence="1">AAA-ATPase-like domain-containing protein</fullName>
    </recommendedName>
</protein>
<dbReference type="InterPro" id="IPR018631">
    <property type="entry name" value="AAA-ATPase-like_dom"/>
</dbReference>
<dbReference type="InterPro" id="IPR027417">
    <property type="entry name" value="P-loop_NTPase"/>
</dbReference>
<dbReference type="RefSeq" id="WP_146960016.1">
    <property type="nucleotide sequence ID" value="NZ_AP019834.1"/>
</dbReference>
<dbReference type="AlphaFoldDB" id="A0A510K670"/>
<reference evidence="2 3" key="1">
    <citation type="submission" date="2019-07" db="EMBL/GenBank/DDBJ databases">
        <title>Complete Genome Sequence of Leptotrichia wadei Strain JMUB3933.</title>
        <authorList>
            <person name="Watanabe S."/>
            <person name="Cui L."/>
        </authorList>
    </citation>
    <scope>NUCLEOTIDE SEQUENCE [LARGE SCALE GENOMIC DNA]</scope>
    <source>
        <strain evidence="2 3">JMUB3933</strain>
    </source>
</reference>
<proteinExistence type="predicted"/>
<dbReference type="Pfam" id="PF08011">
    <property type="entry name" value="PDDEXK_9"/>
    <property type="match status" value="1"/>
</dbReference>
<name>A0A510K670_9FUSO</name>
<dbReference type="EMBL" id="AP019834">
    <property type="protein sequence ID" value="BBM47064.1"/>
    <property type="molecule type" value="Genomic_DNA"/>
</dbReference>
<dbReference type="PANTHER" id="PTHR34825">
    <property type="entry name" value="CONSERVED PROTEIN, WITH A WEAK D-GALACTARATE DEHYDRATASE/ALTRONATE HYDROLASE DOMAIN"/>
    <property type="match status" value="1"/>
</dbReference>
<sequence length="543" mass="63926">MKKIPVGIEDFKEIINNNCYYIDKTKFIANILDDGSKVKLFIRPRRFGKTLNMSTLKYFFDIHNAKENKKLFNGLDIKKSKHFSEQGQHPAVFISLKGIKADSWENFLNAIKSLISNLYNEFEYVRNSLNEAELKNFDKIWFKKDDGDYENSLKYLTAYLYKYYNKEVVLLIDEYDSPLISAYEYHYYDKAVIFFKIFYGEALKTNQYLKMGIMTGIIRVIKAGIFSDLNNLSIYSILNEHYSDFFGFTEVEVEKVLKDFEIEFKLSDIKSWYNGYKFGNSDVYNPWSILKFLQFKKLAPYWVETSGNFLINDILKNADTETTETLEQLFSGESVEENINGNSDLSVLLGQEEIWELLLFSGYLTIDEKIGEDYENVYSLRLPNREVREFFRQKFIEVNFGESLFRKAMESLKRLKFNYFEKYLQNILLKSTSYNDTKNEDFYHGLVLGMMFYLDNHYYVKSNEESGLGRYDLMIEPKNKNTRGFILEFKVTKDENSLEKVSKEAVNQIIEKKYDVALKNRGIEDVTLVGVAFCGKLVKISYF</sequence>
<dbReference type="SUPFAM" id="SSF52540">
    <property type="entry name" value="P-loop containing nucleoside triphosphate hydrolases"/>
    <property type="match status" value="1"/>
</dbReference>
<organism evidence="2 3">
    <name type="scientific">Leptotrichia wadei</name>
    <dbReference type="NCBI Taxonomy" id="157687"/>
    <lineage>
        <taxon>Bacteria</taxon>
        <taxon>Fusobacteriati</taxon>
        <taxon>Fusobacteriota</taxon>
        <taxon>Fusobacteriia</taxon>
        <taxon>Fusobacteriales</taxon>
        <taxon>Leptotrichiaceae</taxon>
        <taxon>Leptotrichia</taxon>
    </lineage>
</organism>
<evidence type="ECO:0000259" key="1">
    <source>
        <dbReference type="Pfam" id="PF09820"/>
    </source>
</evidence>